<dbReference type="SUPFAM" id="SSF54160">
    <property type="entry name" value="Chromo domain-like"/>
    <property type="match status" value="2"/>
</dbReference>
<reference evidence="5 6" key="1">
    <citation type="journal article" date="2012" name="Proc. Natl. Acad. Sci. U.S.A.">
        <title>Comparative genomics of Ceriporiopsis subvermispora and Phanerochaete chrysosporium provide insight into selective ligninolysis.</title>
        <authorList>
            <person name="Fernandez-Fueyo E."/>
            <person name="Ruiz-Duenas F.J."/>
            <person name="Ferreira P."/>
            <person name="Floudas D."/>
            <person name="Hibbett D.S."/>
            <person name="Canessa P."/>
            <person name="Larrondo L.F."/>
            <person name="James T.Y."/>
            <person name="Seelenfreund D."/>
            <person name="Lobos S."/>
            <person name="Polanco R."/>
            <person name="Tello M."/>
            <person name="Honda Y."/>
            <person name="Watanabe T."/>
            <person name="Watanabe T."/>
            <person name="Ryu J.S."/>
            <person name="Kubicek C.P."/>
            <person name="Schmoll M."/>
            <person name="Gaskell J."/>
            <person name="Hammel K.E."/>
            <person name="St John F.J."/>
            <person name="Vanden Wymelenberg A."/>
            <person name="Sabat G."/>
            <person name="Splinter BonDurant S."/>
            <person name="Syed K."/>
            <person name="Yadav J.S."/>
            <person name="Doddapaneni H."/>
            <person name="Subramanian V."/>
            <person name="Lavin J.L."/>
            <person name="Oguiza J.A."/>
            <person name="Perez G."/>
            <person name="Pisabarro A.G."/>
            <person name="Ramirez L."/>
            <person name="Santoyo F."/>
            <person name="Master E."/>
            <person name="Coutinho P.M."/>
            <person name="Henrissat B."/>
            <person name="Lombard V."/>
            <person name="Magnuson J.K."/>
            <person name="Kuees U."/>
            <person name="Hori C."/>
            <person name="Igarashi K."/>
            <person name="Samejima M."/>
            <person name="Held B.W."/>
            <person name="Barry K.W."/>
            <person name="LaButti K.M."/>
            <person name="Lapidus A."/>
            <person name="Lindquist E.A."/>
            <person name="Lucas S.M."/>
            <person name="Riley R."/>
            <person name="Salamov A.A."/>
            <person name="Hoffmeister D."/>
            <person name="Schwenk D."/>
            <person name="Hadar Y."/>
            <person name="Yarden O."/>
            <person name="de Vries R.P."/>
            <person name="Wiebenga A."/>
            <person name="Stenlid J."/>
            <person name="Eastwood D."/>
            <person name="Grigoriev I.V."/>
            <person name="Berka R.M."/>
            <person name="Blanchette R.A."/>
            <person name="Kersten P."/>
            <person name="Martinez A.T."/>
            <person name="Vicuna R."/>
            <person name="Cullen D."/>
        </authorList>
    </citation>
    <scope>NUCLEOTIDE SEQUENCE [LARGE SCALE GENOMIC DNA]</scope>
    <source>
        <strain evidence="5 6">B</strain>
    </source>
</reference>
<feature type="compositionally biased region" description="Acidic residues" evidence="3">
    <location>
        <begin position="19"/>
        <end position="38"/>
    </location>
</feature>
<dbReference type="AlphaFoldDB" id="M2RK21"/>
<keyword evidence="2" id="KW-0539">Nucleus</keyword>
<evidence type="ECO:0000313" key="5">
    <source>
        <dbReference type="EMBL" id="EMD39166.1"/>
    </source>
</evidence>
<feature type="domain" description="Chromo" evidence="4">
    <location>
        <begin position="37"/>
        <end position="99"/>
    </location>
</feature>
<keyword evidence="6" id="KW-1185">Reference proteome</keyword>
<dbReference type="Proteomes" id="UP000016930">
    <property type="component" value="Unassembled WGS sequence"/>
</dbReference>
<dbReference type="InterPro" id="IPR051219">
    <property type="entry name" value="Heterochromatin_chromo-domain"/>
</dbReference>
<dbReference type="InterPro" id="IPR016197">
    <property type="entry name" value="Chromo-like_dom_sf"/>
</dbReference>
<comment type="subcellular location">
    <subcellularLocation>
        <location evidence="1">Nucleus</location>
    </subcellularLocation>
</comment>
<proteinExistence type="predicted"/>
<dbReference type="InterPro" id="IPR000953">
    <property type="entry name" value="Chromo/chromo_shadow_dom"/>
</dbReference>
<dbReference type="PANTHER" id="PTHR22812">
    <property type="entry name" value="CHROMOBOX PROTEIN"/>
    <property type="match status" value="1"/>
</dbReference>
<accession>M2RK21</accession>
<dbReference type="Pfam" id="PF00385">
    <property type="entry name" value="Chromo"/>
    <property type="match status" value="1"/>
</dbReference>
<evidence type="ECO:0000259" key="4">
    <source>
        <dbReference type="PROSITE" id="PS50013"/>
    </source>
</evidence>
<dbReference type="PROSITE" id="PS50013">
    <property type="entry name" value="CHROMO_2"/>
    <property type="match status" value="1"/>
</dbReference>
<feature type="region of interest" description="Disordered" evidence="3">
    <location>
        <begin position="1"/>
        <end position="38"/>
    </location>
</feature>
<dbReference type="InterPro" id="IPR023780">
    <property type="entry name" value="Chromo_domain"/>
</dbReference>
<protein>
    <recommendedName>
        <fullName evidence="4">Chromo domain-containing protein</fullName>
    </recommendedName>
</protein>
<dbReference type="OrthoDB" id="433924at2759"/>
<dbReference type="SMART" id="SM00298">
    <property type="entry name" value="CHROMO"/>
    <property type="match status" value="1"/>
</dbReference>
<feature type="compositionally biased region" description="Basic and acidic residues" evidence="3">
    <location>
        <begin position="109"/>
        <end position="129"/>
    </location>
</feature>
<dbReference type="GO" id="GO:0005634">
    <property type="term" value="C:nucleus"/>
    <property type="evidence" value="ECO:0007669"/>
    <property type="project" value="UniProtKB-SubCell"/>
</dbReference>
<sequence length="266" mass="30051">MPRQTADSDDEREVRASEEMDVEDVQDGSEGEEEEEYEIEKILDAKLGTFPEGRYGYLVKWRGYGSEHNSWVDEKDAENAKDLVDEYWKTQKSNKKSSGGRKSTGRPSLTKERKSSTVRDESLEVAEVKPKKRGRPSAASKSARDSSEPADKEAESDEESAPASKKKKATNSAAGKGANKRGAKNANAGDDDIYVSMKNFQHLKSWEQIVAQIDTVERVPAGDLMVYFTLKTGKRRGKISNEEARDKMPIKLLDFYESHLRWRFDE</sequence>
<dbReference type="Gene3D" id="2.40.50.40">
    <property type="match status" value="2"/>
</dbReference>
<evidence type="ECO:0000256" key="1">
    <source>
        <dbReference type="ARBA" id="ARBA00004123"/>
    </source>
</evidence>
<dbReference type="HOGENOM" id="CLU_045874_5_0_1"/>
<feature type="compositionally biased region" description="Basic and acidic residues" evidence="3">
    <location>
        <begin position="142"/>
        <end position="153"/>
    </location>
</feature>
<evidence type="ECO:0000256" key="2">
    <source>
        <dbReference type="ARBA" id="ARBA00023242"/>
    </source>
</evidence>
<gene>
    <name evidence="5" type="ORF">CERSUDRAFT_93209</name>
</gene>
<organism evidence="5 6">
    <name type="scientific">Ceriporiopsis subvermispora (strain B)</name>
    <name type="common">White-rot fungus</name>
    <name type="synonym">Gelatoporia subvermispora</name>
    <dbReference type="NCBI Taxonomy" id="914234"/>
    <lineage>
        <taxon>Eukaryota</taxon>
        <taxon>Fungi</taxon>
        <taxon>Dikarya</taxon>
        <taxon>Basidiomycota</taxon>
        <taxon>Agaricomycotina</taxon>
        <taxon>Agaricomycetes</taxon>
        <taxon>Polyporales</taxon>
        <taxon>Gelatoporiaceae</taxon>
        <taxon>Gelatoporia</taxon>
    </lineage>
</organism>
<dbReference type="SMART" id="SM00300">
    <property type="entry name" value="ChSh"/>
    <property type="match status" value="1"/>
</dbReference>
<name>M2RK21_CERS8</name>
<dbReference type="STRING" id="914234.M2RK21"/>
<dbReference type="EMBL" id="KB445794">
    <property type="protein sequence ID" value="EMD39166.1"/>
    <property type="molecule type" value="Genomic_DNA"/>
</dbReference>
<dbReference type="InterPro" id="IPR008251">
    <property type="entry name" value="Chromo_shadow_dom"/>
</dbReference>
<evidence type="ECO:0000256" key="3">
    <source>
        <dbReference type="SAM" id="MobiDB-lite"/>
    </source>
</evidence>
<dbReference type="Pfam" id="PF01393">
    <property type="entry name" value="Chromo_shadow"/>
    <property type="match status" value="1"/>
</dbReference>
<feature type="region of interest" description="Disordered" evidence="3">
    <location>
        <begin position="88"/>
        <end position="189"/>
    </location>
</feature>
<dbReference type="GO" id="GO:0006338">
    <property type="term" value="P:chromatin remodeling"/>
    <property type="evidence" value="ECO:0007669"/>
    <property type="project" value="UniProtKB-ARBA"/>
</dbReference>
<evidence type="ECO:0000313" key="6">
    <source>
        <dbReference type="Proteomes" id="UP000016930"/>
    </source>
</evidence>